<feature type="signal peptide" evidence="3">
    <location>
        <begin position="1"/>
        <end position="20"/>
    </location>
</feature>
<dbReference type="Gene3D" id="2.60.40.10">
    <property type="entry name" value="Immunoglobulins"/>
    <property type="match status" value="3"/>
</dbReference>
<feature type="domain" description="CARDB" evidence="4">
    <location>
        <begin position="289"/>
        <end position="392"/>
    </location>
</feature>
<feature type="domain" description="CARDB" evidence="4">
    <location>
        <begin position="400"/>
        <end position="493"/>
    </location>
</feature>
<evidence type="ECO:0000256" key="2">
    <source>
        <dbReference type="PROSITE-ProRule" id="PRU00504"/>
    </source>
</evidence>
<organism evidence="5 6">
    <name type="scientific">Anaeromyxobacter oryzae</name>
    <dbReference type="NCBI Taxonomy" id="2918170"/>
    <lineage>
        <taxon>Bacteria</taxon>
        <taxon>Pseudomonadati</taxon>
        <taxon>Myxococcota</taxon>
        <taxon>Myxococcia</taxon>
        <taxon>Myxococcales</taxon>
        <taxon>Cystobacterineae</taxon>
        <taxon>Anaeromyxobacteraceae</taxon>
        <taxon>Anaeromyxobacter</taxon>
    </lineage>
</organism>
<feature type="repeat" description="NHL" evidence="2">
    <location>
        <begin position="77"/>
        <end position="115"/>
    </location>
</feature>
<keyword evidence="3" id="KW-0732">Signal</keyword>
<dbReference type="PANTHER" id="PTHR24104">
    <property type="entry name" value="E3 UBIQUITIN-PROTEIN LIGASE NHLRC1-RELATED"/>
    <property type="match status" value="1"/>
</dbReference>
<name>A0ABN6MQB5_9BACT</name>
<protein>
    <recommendedName>
        <fullName evidence="4">CARDB domain-containing protein</fullName>
    </recommendedName>
</protein>
<keyword evidence="6" id="KW-1185">Reference proteome</keyword>
<dbReference type="SUPFAM" id="SSF101898">
    <property type="entry name" value="NHL repeat"/>
    <property type="match status" value="1"/>
</dbReference>
<dbReference type="InterPro" id="IPR001258">
    <property type="entry name" value="NHL_repeat"/>
</dbReference>
<proteinExistence type="predicted"/>
<reference evidence="6" key="1">
    <citation type="journal article" date="2022" name="Int. J. Syst. Evol. Microbiol.">
        <title>Anaeromyxobacter oryzae sp. nov., Anaeromyxobacter diazotrophicus sp. nov. and Anaeromyxobacter paludicola sp. nov., isolated from paddy soils.</title>
        <authorList>
            <person name="Itoh H."/>
            <person name="Xu Z."/>
            <person name="Mise K."/>
            <person name="Masuda Y."/>
            <person name="Ushijima N."/>
            <person name="Hayakawa C."/>
            <person name="Shiratori Y."/>
            <person name="Senoo K."/>
        </authorList>
    </citation>
    <scope>NUCLEOTIDE SEQUENCE [LARGE SCALE GENOMIC DNA]</scope>
    <source>
        <strain evidence="6">Red232</strain>
    </source>
</reference>
<feature type="domain" description="CARDB" evidence="4">
    <location>
        <begin position="522"/>
        <end position="640"/>
    </location>
</feature>
<dbReference type="InterPro" id="IPR011042">
    <property type="entry name" value="6-blade_b-propeller_TolB-like"/>
</dbReference>
<dbReference type="EMBL" id="AP025591">
    <property type="protein sequence ID" value="BDG03125.1"/>
    <property type="molecule type" value="Genomic_DNA"/>
</dbReference>
<evidence type="ECO:0000259" key="4">
    <source>
        <dbReference type="Pfam" id="PF07705"/>
    </source>
</evidence>
<feature type="repeat" description="NHL" evidence="2">
    <location>
        <begin position="243"/>
        <end position="287"/>
    </location>
</feature>
<sequence>MTSRFAIAAAALMLSGVATAAPGDVLLQIGAPGSGAGQLAAPWGVATAPDGSVYVTDTGNDRIQVFARTGELLRAWGSTGAANGQLAGPTGIAVCGSTVYVSDTNNNRVQLFDTAGNFVAAYGASAPRGLACDDLYLYVAETGANRVSVWEWDDYGVSPPAMPGPGELLAPTAVALGPGGIYIADTGNDRIVVVGSGSFGASGSGPGQLLAPTGIAVDAGGNVYVADRGNGRIQVFTSAGAFVTSLAAPGQGAGQLASPSGLALDAGASRLLVADSGNDRVQAFGSMTADLAIAAAAFPSAVDLYGSPFAADVTVRNLGPGASGSSNVVVRISPANTSPCSAIIPGLAPGAEYVQRLTCTLRPDTAAGPATLTVSLSRSGGVADPDATNETAAAPLQVNAPDLVVPLVSAPATAATMRQFPVSFTVANRGPGSAPASNVMFMFVLNTTTPASSGSMGQVAVPALPPGGEASLTATLTVPANNVPGTYLLRATAYGQTWAGALIETDKTNDAGHSQPIAVAGPDLSLVGSSLPAFGVQGETLQVPLTLANVGAGDASRGFGVNVVLTRDGGVCTPTRYCADEDDDWWLGSATVTQALVAGQQVTVQASLPIPADFIPVTWNVWAVIDNANAVRESNEGNNKVFLGSMVVGPAATTLRVGIDIKPGSFPNSINLGSGGNVPVAILSSADFDATTVDPLSVTLESSPVVLRGNGTPSASVQDVNGDGLLDLVVHVETSTLKLTSQSTEAVLQGRTLAGVAIAGTDSVNIVP</sequence>
<dbReference type="Proteomes" id="UP001162891">
    <property type="component" value="Chromosome"/>
</dbReference>
<evidence type="ECO:0000256" key="1">
    <source>
        <dbReference type="ARBA" id="ARBA00022737"/>
    </source>
</evidence>
<dbReference type="PROSITE" id="PS51125">
    <property type="entry name" value="NHL"/>
    <property type="match status" value="4"/>
</dbReference>
<dbReference type="Gene3D" id="2.120.10.30">
    <property type="entry name" value="TolB, C-terminal domain"/>
    <property type="match status" value="2"/>
</dbReference>
<evidence type="ECO:0000313" key="5">
    <source>
        <dbReference type="EMBL" id="BDG03125.1"/>
    </source>
</evidence>
<feature type="repeat" description="NHL" evidence="2">
    <location>
        <begin position="26"/>
        <end position="69"/>
    </location>
</feature>
<dbReference type="InterPro" id="IPR050952">
    <property type="entry name" value="TRIM-NHL_E3_ligases"/>
</dbReference>
<dbReference type="Pfam" id="PF01436">
    <property type="entry name" value="NHL"/>
    <property type="match status" value="3"/>
</dbReference>
<dbReference type="InterPro" id="IPR011635">
    <property type="entry name" value="CARDB"/>
</dbReference>
<feature type="repeat" description="NHL" evidence="2">
    <location>
        <begin position="196"/>
        <end position="239"/>
    </location>
</feature>
<dbReference type="RefSeq" id="WP_248360848.1">
    <property type="nucleotide sequence ID" value="NZ_AP025591.1"/>
</dbReference>
<evidence type="ECO:0000256" key="3">
    <source>
        <dbReference type="SAM" id="SignalP"/>
    </source>
</evidence>
<feature type="chain" id="PRO_5046927915" description="CARDB domain-containing protein" evidence="3">
    <location>
        <begin position="21"/>
        <end position="768"/>
    </location>
</feature>
<dbReference type="InterPro" id="IPR013783">
    <property type="entry name" value="Ig-like_fold"/>
</dbReference>
<gene>
    <name evidence="5" type="ORF">AMOR_21210</name>
</gene>
<keyword evidence="1" id="KW-0677">Repeat</keyword>
<accession>A0ABN6MQB5</accession>
<dbReference type="Pfam" id="PF07705">
    <property type="entry name" value="CARDB"/>
    <property type="match status" value="3"/>
</dbReference>
<dbReference type="PANTHER" id="PTHR24104:SF25">
    <property type="entry name" value="PROTEIN LIN-41"/>
    <property type="match status" value="1"/>
</dbReference>
<evidence type="ECO:0000313" key="6">
    <source>
        <dbReference type="Proteomes" id="UP001162891"/>
    </source>
</evidence>